<proteinExistence type="predicted"/>
<reference evidence="2 3" key="1">
    <citation type="submission" date="2018-08" db="EMBL/GenBank/DDBJ databases">
        <authorList>
            <person name="Laetsch R D."/>
            <person name="Stevens L."/>
            <person name="Kumar S."/>
            <person name="Blaxter L. M."/>
        </authorList>
    </citation>
    <scope>NUCLEOTIDE SEQUENCE [LARGE SCALE GENOMIC DNA]</scope>
</reference>
<name>A0A3P7KKL2_ONCOC</name>
<evidence type="ECO:0000256" key="1">
    <source>
        <dbReference type="SAM" id="MobiDB-lite"/>
    </source>
</evidence>
<dbReference type="AlphaFoldDB" id="A0A3P7KKL2"/>
<dbReference type="OrthoDB" id="5876811at2759"/>
<feature type="compositionally biased region" description="Basic and acidic residues" evidence="1">
    <location>
        <begin position="24"/>
        <end position="35"/>
    </location>
</feature>
<evidence type="ECO:0000313" key="3">
    <source>
        <dbReference type="Proteomes" id="UP000271087"/>
    </source>
</evidence>
<feature type="compositionally biased region" description="Low complexity" evidence="1">
    <location>
        <begin position="1"/>
        <end position="15"/>
    </location>
</feature>
<dbReference type="EMBL" id="UYRW01011508">
    <property type="protein sequence ID" value="VDM99686.1"/>
    <property type="molecule type" value="Genomic_DNA"/>
</dbReference>
<accession>A0A3P7KKL2</accession>
<gene>
    <name evidence="2" type="ORF">NOO_LOCUS12671</name>
</gene>
<dbReference type="Proteomes" id="UP000271087">
    <property type="component" value="Unassembled WGS sequence"/>
</dbReference>
<feature type="non-terminal residue" evidence="2">
    <location>
        <position position="1"/>
    </location>
</feature>
<protein>
    <submittedName>
        <fullName evidence="2">Uncharacterized protein</fullName>
    </submittedName>
</protein>
<feature type="compositionally biased region" description="Polar residues" evidence="1">
    <location>
        <begin position="36"/>
        <end position="47"/>
    </location>
</feature>
<evidence type="ECO:0000313" key="2">
    <source>
        <dbReference type="EMBL" id="VDM99686.1"/>
    </source>
</evidence>
<sequence length="119" mass="13601">FSKVSSSDNISSTESDTSEIEEENMTKNETTRNSDNESITSKVNDISSTRRLSHAWIKSDTVPNDRNINENYDNVQQNSTLQRNDLQLNSISQTFPVQHKLSSFTPTNRIFSNENIEQK</sequence>
<feature type="region of interest" description="Disordered" evidence="1">
    <location>
        <begin position="1"/>
        <end position="47"/>
    </location>
</feature>
<keyword evidence="3" id="KW-1185">Reference proteome</keyword>
<organism evidence="2 3">
    <name type="scientific">Onchocerca ochengi</name>
    <name type="common">Filarial nematode worm</name>
    <dbReference type="NCBI Taxonomy" id="42157"/>
    <lineage>
        <taxon>Eukaryota</taxon>
        <taxon>Metazoa</taxon>
        <taxon>Ecdysozoa</taxon>
        <taxon>Nematoda</taxon>
        <taxon>Chromadorea</taxon>
        <taxon>Rhabditida</taxon>
        <taxon>Spirurina</taxon>
        <taxon>Spiruromorpha</taxon>
        <taxon>Filarioidea</taxon>
        <taxon>Onchocercidae</taxon>
        <taxon>Onchocerca</taxon>
    </lineage>
</organism>